<dbReference type="Proteomes" id="UP001240643">
    <property type="component" value="Unassembled WGS sequence"/>
</dbReference>
<reference evidence="2" key="1">
    <citation type="submission" date="2023-07" db="EMBL/GenBank/DDBJ databases">
        <title>Genomic Encyclopedia of Type Strains, Phase IV (KMG-IV): sequencing the most valuable type-strain genomes for metagenomic binning, comparative biology and taxonomic classification.</title>
        <authorList>
            <person name="Goeker M."/>
        </authorList>
    </citation>
    <scope>NUCLEOTIDE SEQUENCE [LARGE SCALE GENOMIC DNA]</scope>
    <source>
        <strain evidence="2">DSM 21204</strain>
    </source>
</reference>
<keyword evidence="3" id="KW-1185">Reference proteome</keyword>
<evidence type="ECO:0000313" key="2">
    <source>
        <dbReference type="EMBL" id="MDQ0514315.1"/>
    </source>
</evidence>
<proteinExistence type="predicted"/>
<accession>A0ABU0M037</accession>
<keyword evidence="1" id="KW-1133">Transmembrane helix</keyword>
<dbReference type="EMBL" id="JAUSWO010000001">
    <property type="protein sequence ID" value="MDQ0514315.1"/>
    <property type="molecule type" value="Genomic_DNA"/>
</dbReference>
<sequence length="105" mass="12150">MPLWMQILLGILIVISIITVISIFLTFRRMGNVTKKIDYVVEDLTYKTESLSTTIDAIKVFSKYISLIQSLTDDQNPEKSEYVKQNRKKIMALSKYLSKIAEDKE</sequence>
<gene>
    <name evidence="2" type="ORF">J2Z62_000753</name>
</gene>
<evidence type="ECO:0000313" key="3">
    <source>
        <dbReference type="Proteomes" id="UP001240643"/>
    </source>
</evidence>
<name>A0ABU0M037_9BACT</name>
<keyword evidence="1" id="KW-0472">Membrane</keyword>
<comment type="caution">
    <text evidence="2">The sequence shown here is derived from an EMBL/GenBank/DDBJ whole genome shotgun (WGS) entry which is preliminary data.</text>
</comment>
<evidence type="ECO:0000256" key="1">
    <source>
        <dbReference type="SAM" id="Phobius"/>
    </source>
</evidence>
<protein>
    <submittedName>
        <fullName evidence="2">Uncharacterized protein YoxC</fullName>
    </submittedName>
</protein>
<keyword evidence="1" id="KW-0812">Transmembrane</keyword>
<feature type="transmembrane region" description="Helical" evidence="1">
    <location>
        <begin position="6"/>
        <end position="27"/>
    </location>
</feature>
<dbReference type="RefSeq" id="WP_256547806.1">
    <property type="nucleotide sequence ID" value="NZ_CP101809.1"/>
</dbReference>
<organism evidence="2 3">
    <name type="scientific">Mycoplasmoides fastidiosum</name>
    <dbReference type="NCBI Taxonomy" id="92758"/>
    <lineage>
        <taxon>Bacteria</taxon>
        <taxon>Bacillati</taxon>
        <taxon>Mycoplasmatota</taxon>
        <taxon>Mycoplasmoidales</taxon>
        <taxon>Mycoplasmoidaceae</taxon>
        <taxon>Mycoplasmoides</taxon>
    </lineage>
</organism>